<evidence type="ECO:0000313" key="1">
    <source>
        <dbReference type="EMBL" id="MFC3104214.1"/>
    </source>
</evidence>
<comment type="caution">
    <text evidence="1">The sequence shown here is derived from an EMBL/GenBank/DDBJ whole genome shotgun (WGS) entry which is preliminary data.</text>
</comment>
<organism evidence="1 2">
    <name type="scientific">Salinisphaera aquimarina</name>
    <dbReference type="NCBI Taxonomy" id="2094031"/>
    <lineage>
        <taxon>Bacteria</taxon>
        <taxon>Pseudomonadati</taxon>
        <taxon>Pseudomonadota</taxon>
        <taxon>Gammaproteobacteria</taxon>
        <taxon>Salinisphaerales</taxon>
        <taxon>Salinisphaeraceae</taxon>
        <taxon>Salinisphaera</taxon>
    </lineage>
</organism>
<protein>
    <submittedName>
        <fullName evidence="1">Uncharacterized protein</fullName>
    </submittedName>
</protein>
<keyword evidence="2" id="KW-1185">Reference proteome</keyword>
<dbReference type="Proteomes" id="UP001595462">
    <property type="component" value="Unassembled WGS sequence"/>
</dbReference>
<proteinExistence type="predicted"/>
<evidence type="ECO:0000313" key="2">
    <source>
        <dbReference type="Proteomes" id="UP001595462"/>
    </source>
</evidence>
<sequence length="263" mass="30104">MSWSFLHSAITHAQNTGSPPKAIDFNVGSPAVVILACSAIEAFVNEVSSSAHSFLFDADRDSTFISDPIHDRWDAAGIEESDLQKIASIRVDESGSLIDRYKRLLKAIDLELPARWNNLCQLQKVRNGLVHFRECDIPIVNDKDSRIRSGQKLPDFLLPLTRQKIESWPILASNPEIEGEDWTLRIATNAFSIWALEIAMTTNSYILDNLAEGKYAKHLRALYSSRERHFDHLFEMGLDEISNWKDYIYKGYDFRTHFKRPFS</sequence>
<gene>
    <name evidence="1" type="ORF">ACFOSU_09935</name>
</gene>
<name>A0ABV7ENE9_9GAMM</name>
<accession>A0ABV7ENE9</accession>
<dbReference type="EMBL" id="JBHRSS010000003">
    <property type="protein sequence ID" value="MFC3104214.1"/>
    <property type="molecule type" value="Genomic_DNA"/>
</dbReference>
<reference evidence="2" key="1">
    <citation type="journal article" date="2019" name="Int. J. Syst. Evol. Microbiol.">
        <title>The Global Catalogue of Microorganisms (GCM) 10K type strain sequencing project: providing services to taxonomists for standard genome sequencing and annotation.</title>
        <authorList>
            <consortium name="The Broad Institute Genomics Platform"/>
            <consortium name="The Broad Institute Genome Sequencing Center for Infectious Disease"/>
            <person name="Wu L."/>
            <person name="Ma J."/>
        </authorList>
    </citation>
    <scope>NUCLEOTIDE SEQUENCE [LARGE SCALE GENOMIC DNA]</scope>
    <source>
        <strain evidence="2">KCTC 52640</strain>
    </source>
</reference>